<dbReference type="KEGG" id="hhy:Halhy_0935"/>
<organism evidence="3 4">
    <name type="scientific">Haliscomenobacter hydrossis (strain ATCC 27775 / DSM 1100 / LMG 10767 / O)</name>
    <dbReference type="NCBI Taxonomy" id="760192"/>
    <lineage>
        <taxon>Bacteria</taxon>
        <taxon>Pseudomonadati</taxon>
        <taxon>Bacteroidota</taxon>
        <taxon>Saprospiria</taxon>
        <taxon>Saprospirales</taxon>
        <taxon>Haliscomenobacteraceae</taxon>
        <taxon>Haliscomenobacter</taxon>
    </lineage>
</organism>
<dbReference type="RefSeq" id="WP_013763394.1">
    <property type="nucleotide sequence ID" value="NC_015510.1"/>
</dbReference>
<keyword evidence="4" id="KW-1185">Reference proteome</keyword>
<feature type="transmembrane region" description="Helical" evidence="1">
    <location>
        <begin position="6"/>
        <end position="26"/>
    </location>
</feature>
<dbReference type="Gene3D" id="3.40.50.880">
    <property type="match status" value="1"/>
</dbReference>
<dbReference type="eggNOG" id="COG2304">
    <property type="taxonomic scope" value="Bacteria"/>
</dbReference>
<feature type="transmembrane region" description="Helical" evidence="1">
    <location>
        <begin position="56"/>
        <end position="78"/>
    </location>
</feature>
<dbReference type="STRING" id="760192.Halhy_0935"/>
<dbReference type="PANTHER" id="PTHR37464:SF1">
    <property type="entry name" value="BLL2463 PROTEIN"/>
    <property type="match status" value="1"/>
</dbReference>
<keyword evidence="1" id="KW-0472">Membrane</keyword>
<proteinExistence type="predicted"/>
<dbReference type="SUPFAM" id="SSF52317">
    <property type="entry name" value="Class I glutamine amidotransferase-like"/>
    <property type="match status" value="1"/>
</dbReference>
<dbReference type="EMBL" id="CP002691">
    <property type="protein sequence ID" value="AEE48836.1"/>
    <property type="molecule type" value="Genomic_DNA"/>
</dbReference>
<evidence type="ECO:0000256" key="1">
    <source>
        <dbReference type="SAM" id="Phobius"/>
    </source>
</evidence>
<feature type="transmembrane region" description="Helical" evidence="1">
    <location>
        <begin position="652"/>
        <end position="674"/>
    </location>
</feature>
<keyword evidence="1" id="KW-0812">Transmembrane</keyword>
<evidence type="ECO:0000259" key="2">
    <source>
        <dbReference type="Pfam" id="PF07584"/>
    </source>
</evidence>
<protein>
    <submittedName>
        <fullName evidence="3">Double-transmembrane region domain protein</fullName>
    </submittedName>
</protein>
<name>F4L6F4_HALH1</name>
<gene>
    <name evidence="3" type="ordered locus">Halhy_0935</name>
</gene>
<dbReference type="PANTHER" id="PTHR37464">
    <property type="entry name" value="BLL2463 PROTEIN"/>
    <property type="match status" value="1"/>
</dbReference>
<dbReference type="OrthoDB" id="9810200at2"/>
<dbReference type="CDD" id="cd03143">
    <property type="entry name" value="A4_beta-galactosidase_middle_domain"/>
    <property type="match status" value="1"/>
</dbReference>
<dbReference type="Proteomes" id="UP000008461">
    <property type="component" value="Chromosome"/>
</dbReference>
<dbReference type="InterPro" id="IPR024163">
    <property type="entry name" value="Aerotolerance_reg_N"/>
</dbReference>
<dbReference type="InterPro" id="IPR011933">
    <property type="entry name" value="Double_TM_dom"/>
</dbReference>
<dbReference type="InterPro" id="IPR029062">
    <property type="entry name" value="Class_I_gatase-like"/>
</dbReference>
<dbReference type="AlphaFoldDB" id="F4L6F4"/>
<keyword evidence="1" id="KW-1133">Transmembrane helix</keyword>
<feature type="domain" description="Aerotolerance regulator N-terminal" evidence="2">
    <location>
        <begin position="1"/>
        <end position="76"/>
    </location>
</feature>
<evidence type="ECO:0000313" key="3">
    <source>
        <dbReference type="EMBL" id="AEE48836.1"/>
    </source>
</evidence>
<dbReference type="Pfam" id="PF07584">
    <property type="entry name" value="BatA"/>
    <property type="match status" value="1"/>
</dbReference>
<dbReference type="HOGENOM" id="CLU_017817_1_0_10"/>
<reference key="2">
    <citation type="submission" date="2011-04" db="EMBL/GenBank/DDBJ databases">
        <title>Complete sequence of chromosome of Haliscomenobacter hydrossis DSM 1100.</title>
        <authorList>
            <consortium name="US DOE Joint Genome Institute (JGI-PGF)"/>
            <person name="Lucas S."/>
            <person name="Han J."/>
            <person name="Lapidus A."/>
            <person name="Bruce D."/>
            <person name="Goodwin L."/>
            <person name="Pitluck S."/>
            <person name="Peters L."/>
            <person name="Kyrpides N."/>
            <person name="Mavromatis K."/>
            <person name="Ivanova N."/>
            <person name="Ovchinnikova G."/>
            <person name="Pagani I."/>
            <person name="Daligault H."/>
            <person name="Detter J.C."/>
            <person name="Han C."/>
            <person name="Land M."/>
            <person name="Hauser L."/>
            <person name="Markowitz V."/>
            <person name="Cheng J.-F."/>
            <person name="Hugenholtz P."/>
            <person name="Woyke T."/>
            <person name="Wu D."/>
            <person name="Verbarg S."/>
            <person name="Frueling A."/>
            <person name="Brambilla E."/>
            <person name="Klenk H.-P."/>
            <person name="Eisen J.A."/>
        </authorList>
    </citation>
    <scope>NUCLEOTIDE SEQUENCE</scope>
    <source>
        <strain>DSM 1100</strain>
    </source>
</reference>
<evidence type="ECO:0000313" key="4">
    <source>
        <dbReference type="Proteomes" id="UP000008461"/>
    </source>
</evidence>
<accession>F4L6F4</accession>
<sequence>MQFLYPTFLWALTALAIPVILHLFYFRRFKKVYFTNVRFLKEVKDETSMRSKLRNLLVLAARLLAILFLVLAFAQPFIPQKGEVKKGIKAVSVYIDNSFSMSAASQDVPLLEKAKQRAREIVSAHGPEDRFQILSNEFSGRQQRLVNREDALAMIEEIVLGPEVQVMSKVLARQKQALSLAKTDNLASYLISDFQRSVTDLTTYQDSLLPLNLIPLQSVQEKNISIDTVWFEAPVRMANQTTPLFIKIHNHSTTPVENARVSLKYGNEIKPLGSLSVGPGADRTDTVNITISGTGWQRAEVTLTDYPIQFDDQYFFSFFVADEIKVLSINDATPNRYLQAAVNGLPYFKLTDVNSQSLDYSKFVDYQLIILNDLANVSTGMGAELKEYIDNGGNVLLFPGRNANLGTYATFLQSFPANPPQSFEQVSRIVGEVNQAEFIFKDVFLNKSANLRLPSTQGNYTFGRFNSRAEEQLLSYRDGNPYLSKYKQGKGNLYVCAAPLAQEFNNLVNNGEIFVPMLYKMAISAGTDPRIAYTIGRDELLEADHQANSAEIVYKMKGEGGEFIPEQRAVGAKVFLTMNGQVKKSGFYDLFLNPGQVNHGYAFNYNRRESALQYFSPEELTERLGELVNIISALDTAVLTAQIEEDNRGTVLWRWCIILALLFLGIEILLLRFWKV</sequence>
<reference evidence="3 4" key="1">
    <citation type="journal article" date="2011" name="Stand. Genomic Sci.">
        <title>Complete genome sequence of Haliscomenobacter hydrossis type strain (O).</title>
        <authorList>
            <consortium name="US DOE Joint Genome Institute (JGI-PGF)"/>
            <person name="Daligault H."/>
            <person name="Lapidus A."/>
            <person name="Zeytun A."/>
            <person name="Nolan M."/>
            <person name="Lucas S."/>
            <person name="Del Rio T.G."/>
            <person name="Tice H."/>
            <person name="Cheng J.F."/>
            <person name="Tapia R."/>
            <person name="Han C."/>
            <person name="Goodwin L."/>
            <person name="Pitluck S."/>
            <person name="Liolios K."/>
            <person name="Pagani I."/>
            <person name="Ivanova N."/>
            <person name="Huntemann M."/>
            <person name="Mavromatis K."/>
            <person name="Mikhailova N."/>
            <person name="Pati A."/>
            <person name="Chen A."/>
            <person name="Palaniappan K."/>
            <person name="Land M."/>
            <person name="Hauser L."/>
            <person name="Brambilla E.M."/>
            <person name="Rohde M."/>
            <person name="Verbarg S."/>
            <person name="Goker M."/>
            <person name="Bristow J."/>
            <person name="Eisen J.A."/>
            <person name="Markowitz V."/>
            <person name="Hugenholtz P."/>
            <person name="Kyrpides N.C."/>
            <person name="Klenk H.P."/>
            <person name="Woyke T."/>
        </authorList>
    </citation>
    <scope>NUCLEOTIDE SEQUENCE [LARGE SCALE GENOMIC DNA]</scope>
    <source>
        <strain evidence="4">ATCC 27775 / DSM 1100 / LMG 10767 / O</strain>
    </source>
</reference>
<dbReference type="NCBIfam" id="TIGR02226">
    <property type="entry name" value="two_anch"/>
    <property type="match status" value="1"/>
</dbReference>